<accession>A0A0D7ECL8</accession>
<dbReference type="GO" id="GO:0016887">
    <property type="term" value="F:ATP hydrolysis activity"/>
    <property type="evidence" value="ECO:0007669"/>
    <property type="project" value="InterPro"/>
</dbReference>
<gene>
    <name evidence="2" type="ORF">LO50_02310</name>
</gene>
<dbReference type="Proteomes" id="UP000032439">
    <property type="component" value="Unassembled WGS sequence"/>
</dbReference>
<dbReference type="InterPro" id="IPR027417">
    <property type="entry name" value="P-loop_NTPase"/>
</dbReference>
<name>A0A0D7ECL8_STUST</name>
<comment type="caution">
    <text evidence="2">The sequence shown here is derived from an EMBL/GenBank/DDBJ whole genome shotgun (WGS) entry which is preliminary data.</text>
</comment>
<evidence type="ECO:0000313" key="3">
    <source>
        <dbReference type="Proteomes" id="UP000032439"/>
    </source>
</evidence>
<dbReference type="Gene3D" id="3.40.50.300">
    <property type="entry name" value="P-loop containing nucleotide triphosphate hydrolases"/>
    <property type="match status" value="1"/>
</dbReference>
<dbReference type="PATRIC" id="fig|316.110.peg.1167"/>
<sequence>MHVDYAGIELPLDSVGTGLLQVIQIFAYIEYFSPKIILLDEPDSHIHPTKQKNLAHELAKRAKANETLKIVFSTHSRYILEALEDQANVVHFQGGRVFEDVKESKILIDIGAADADYLFSKKKLRYIVVTEDKVDNIKEKKAFLKKFILANGLSEDEFVLHSYEGCAKVDFAKILKGFVHKQIPTAEVILHVDRDEKIDSDRDIIKLIDDCEKKSISLFVTKYQEIESYFCDPQHVSNIYGISVEDAREVHEAHIKELEGETKRKLRNFIHRHRRDLALNKDGQIDVAIADGIADDWYAQFGLYLTPGKELLGKTKKFIQETLKADPDLLLEPSEALRDERFLKLITPVE</sequence>
<evidence type="ECO:0000313" key="2">
    <source>
        <dbReference type="EMBL" id="KIZ38240.1"/>
    </source>
</evidence>
<dbReference type="CDD" id="cd00267">
    <property type="entry name" value="ABC_ATPase"/>
    <property type="match status" value="1"/>
</dbReference>
<dbReference type="PANTHER" id="PTHR43581:SF2">
    <property type="entry name" value="EXCINUCLEASE ATPASE SUBUNIT"/>
    <property type="match status" value="1"/>
</dbReference>
<dbReference type="Pfam" id="PF13304">
    <property type="entry name" value="AAA_21"/>
    <property type="match status" value="1"/>
</dbReference>
<evidence type="ECO:0000259" key="1">
    <source>
        <dbReference type="Pfam" id="PF13304"/>
    </source>
</evidence>
<dbReference type="SUPFAM" id="SSF52540">
    <property type="entry name" value="P-loop containing nucleoside triphosphate hydrolases"/>
    <property type="match status" value="1"/>
</dbReference>
<dbReference type="InterPro" id="IPR051396">
    <property type="entry name" value="Bact_Antivir_Def_Nuclease"/>
</dbReference>
<feature type="domain" description="ATPase AAA-type core" evidence="1">
    <location>
        <begin position="7"/>
        <end position="81"/>
    </location>
</feature>
<reference evidence="2 3" key="1">
    <citation type="submission" date="2014-11" db="EMBL/GenBank/DDBJ databases">
        <title>Genomics and ecophysiology of heterotrophic nitrogen fixing bacteria isolated from estuarine surface water.</title>
        <authorList>
            <person name="Bentzon-Tilia M."/>
            <person name="Severin I."/>
            <person name="Hansen L.H."/>
            <person name="Riemann L."/>
        </authorList>
    </citation>
    <scope>NUCLEOTIDE SEQUENCE [LARGE SCALE GENOMIC DNA]</scope>
    <source>
        <strain evidence="2 3">BAL361</strain>
    </source>
</reference>
<proteinExistence type="predicted"/>
<dbReference type="AlphaFoldDB" id="A0A0D7ECL8"/>
<dbReference type="EMBL" id="JXXD01000015">
    <property type="protein sequence ID" value="KIZ38240.1"/>
    <property type="molecule type" value="Genomic_DNA"/>
</dbReference>
<organism evidence="2 3">
    <name type="scientific">Stutzerimonas stutzeri</name>
    <name type="common">Pseudomonas stutzeri</name>
    <dbReference type="NCBI Taxonomy" id="316"/>
    <lineage>
        <taxon>Bacteria</taxon>
        <taxon>Pseudomonadati</taxon>
        <taxon>Pseudomonadota</taxon>
        <taxon>Gammaproteobacteria</taxon>
        <taxon>Pseudomonadales</taxon>
        <taxon>Pseudomonadaceae</taxon>
        <taxon>Stutzerimonas</taxon>
    </lineage>
</organism>
<dbReference type="InterPro" id="IPR003959">
    <property type="entry name" value="ATPase_AAA_core"/>
</dbReference>
<dbReference type="PANTHER" id="PTHR43581">
    <property type="entry name" value="ATP/GTP PHOSPHATASE"/>
    <property type="match status" value="1"/>
</dbReference>
<dbReference type="GO" id="GO:0005524">
    <property type="term" value="F:ATP binding"/>
    <property type="evidence" value="ECO:0007669"/>
    <property type="project" value="InterPro"/>
</dbReference>
<protein>
    <recommendedName>
        <fullName evidence="1">ATPase AAA-type core domain-containing protein</fullName>
    </recommendedName>
</protein>